<evidence type="ECO:0000313" key="2">
    <source>
        <dbReference type="EMBL" id="MEN8626617.1"/>
    </source>
</evidence>
<keyword evidence="1" id="KW-0812">Transmembrane</keyword>
<reference evidence="2 3" key="1">
    <citation type="submission" date="2024-05" db="EMBL/GenBank/DDBJ databases">
        <title>Genome sequencing of Marine Estuary Bacteria, Pseudoalteromonas distincta strain FA, Psychrobacter proteolyticus strain EA, and Shewanella baltica strain CA.</title>
        <authorList>
            <person name="Dieffenbach S.A."/>
            <person name="Maclea K.S."/>
        </authorList>
    </citation>
    <scope>NUCLEOTIDE SEQUENCE [LARGE SCALE GENOMIC DNA]</scope>
    <source>
        <strain evidence="2 3">EA</strain>
    </source>
</reference>
<dbReference type="EMBL" id="JBDLOB010000008">
    <property type="protein sequence ID" value="MEN8626617.1"/>
    <property type="molecule type" value="Genomic_DNA"/>
</dbReference>
<comment type="caution">
    <text evidence="2">The sequence shown here is derived from an EMBL/GenBank/DDBJ whole genome shotgun (WGS) entry which is preliminary data.</text>
</comment>
<gene>
    <name evidence="2" type="ORF">ABFV72_11415</name>
</gene>
<sequence length="183" mass="21185">MLKKFKEKSASQKFDTFLNVSFISFFIALNFLEWQGRDFPQESELQYSEGIITDTGFSIALQSIENPKQITLYGCSYNVFGFINTGSCMGPTYLEPRLGKYARVGWYYQPNFLGVSNNLPQLVSLDIRESEEDLQITYEDTKNLMFNQNMIGVLTTLIFGFGFIFFMTKLNNLINRPILYKEK</sequence>
<dbReference type="RefSeq" id="WP_347163786.1">
    <property type="nucleotide sequence ID" value="NZ_JBDLOB010000008.1"/>
</dbReference>
<keyword evidence="1" id="KW-1133">Transmembrane helix</keyword>
<accession>A0ABV0DAX7</accession>
<keyword evidence="1" id="KW-0472">Membrane</keyword>
<protein>
    <recommendedName>
        <fullName evidence="4">Transmembrane protein</fullName>
    </recommendedName>
</protein>
<evidence type="ECO:0000256" key="1">
    <source>
        <dbReference type="SAM" id="Phobius"/>
    </source>
</evidence>
<organism evidence="2 3">
    <name type="scientific">Psychrobacter proteolyticus</name>
    <dbReference type="NCBI Taxonomy" id="147825"/>
    <lineage>
        <taxon>Bacteria</taxon>
        <taxon>Pseudomonadati</taxon>
        <taxon>Pseudomonadota</taxon>
        <taxon>Gammaproteobacteria</taxon>
        <taxon>Moraxellales</taxon>
        <taxon>Moraxellaceae</taxon>
        <taxon>Psychrobacter</taxon>
    </lineage>
</organism>
<proteinExistence type="predicted"/>
<feature type="transmembrane region" description="Helical" evidence="1">
    <location>
        <begin position="12"/>
        <end position="32"/>
    </location>
</feature>
<evidence type="ECO:0008006" key="4">
    <source>
        <dbReference type="Google" id="ProtNLM"/>
    </source>
</evidence>
<name>A0ABV0DAX7_9GAMM</name>
<evidence type="ECO:0000313" key="3">
    <source>
        <dbReference type="Proteomes" id="UP001414441"/>
    </source>
</evidence>
<dbReference type="Proteomes" id="UP001414441">
    <property type="component" value="Unassembled WGS sequence"/>
</dbReference>
<keyword evidence="3" id="KW-1185">Reference proteome</keyword>
<feature type="transmembrane region" description="Helical" evidence="1">
    <location>
        <begin position="150"/>
        <end position="168"/>
    </location>
</feature>